<dbReference type="PANTHER" id="PTHR11205">
    <property type="entry name" value="RIBOSOMAL PROTEIN S7"/>
    <property type="match status" value="1"/>
</dbReference>
<comment type="caution">
    <text evidence="9">The sequence shown here is derived from an EMBL/GenBank/DDBJ whole genome shotgun (WGS) entry which is preliminary data.</text>
</comment>
<sequence>MPPRLNIAGVGRSIAIRMRPQALVHQSKVIHATSRRCYADDKKPSSGIDPDFVGIGHVSEEAAEISESTGEMAPDMSQGTPVQEILKRDGDMDQAPEVIKKEEASEKSASNNENTTFAHLLAMGQMRNIAAGGHGADEVQLEGLIYELPELPIASDLNLKHRYDPVIEQVTNLIMQHGKKSVAQRNMAYILNHLRTAPPPTPSAARPLLPGASPASELPLDPVAYLTLAIDSVAPLIRIRAQKGAAGGGAALQIPIPLGVRQRRRTAVQWIIDTISKRKARGSGRGLFAQRFAEELVAIVEGRSGAWDRRTLIHKTGTSARANLNFRGFARKF</sequence>
<proteinExistence type="inferred from homology"/>
<dbReference type="GO" id="GO:0006412">
    <property type="term" value="P:translation"/>
    <property type="evidence" value="ECO:0007669"/>
    <property type="project" value="InterPro"/>
</dbReference>
<dbReference type="Proteomes" id="UP000887226">
    <property type="component" value="Unassembled WGS sequence"/>
</dbReference>
<evidence type="ECO:0000256" key="3">
    <source>
        <dbReference type="ARBA" id="ARBA00022980"/>
    </source>
</evidence>
<dbReference type="InterPro" id="IPR036823">
    <property type="entry name" value="Ribosomal_uS7_dom_sf"/>
</dbReference>
<keyword evidence="5" id="KW-0687">Ribonucleoprotein</keyword>
<gene>
    <name evidence="9" type="ORF">BJ878DRAFT_534940</name>
</gene>
<dbReference type="GO" id="GO:0005739">
    <property type="term" value="C:mitochondrion"/>
    <property type="evidence" value="ECO:0007669"/>
    <property type="project" value="UniProtKB-SubCell"/>
</dbReference>
<dbReference type="AlphaFoldDB" id="A0A9P7Z1K1"/>
<evidence type="ECO:0000256" key="2">
    <source>
        <dbReference type="ARBA" id="ARBA00007151"/>
    </source>
</evidence>
<evidence type="ECO:0000256" key="6">
    <source>
        <dbReference type="ARBA" id="ARBA00037226"/>
    </source>
</evidence>
<evidence type="ECO:0000256" key="4">
    <source>
        <dbReference type="ARBA" id="ARBA00023128"/>
    </source>
</evidence>
<reference evidence="9" key="1">
    <citation type="journal article" date="2021" name="IMA Fungus">
        <title>Genomic characterization of three marine fungi, including Emericellopsis atlantica sp. nov. with signatures of a generalist lifestyle and marine biomass degradation.</title>
        <authorList>
            <person name="Hagestad O.C."/>
            <person name="Hou L."/>
            <person name="Andersen J.H."/>
            <person name="Hansen E.H."/>
            <person name="Altermark B."/>
            <person name="Li C."/>
            <person name="Kuhnert E."/>
            <person name="Cox R.J."/>
            <person name="Crous P.W."/>
            <person name="Spatafora J.W."/>
            <person name="Lail K."/>
            <person name="Amirebrahimi M."/>
            <person name="Lipzen A."/>
            <person name="Pangilinan J."/>
            <person name="Andreopoulos W."/>
            <person name="Hayes R.D."/>
            <person name="Ng V."/>
            <person name="Grigoriev I.V."/>
            <person name="Jackson S.A."/>
            <person name="Sutton T.D.S."/>
            <person name="Dobson A.D.W."/>
            <person name="Rama T."/>
        </authorList>
    </citation>
    <scope>NUCLEOTIDE SEQUENCE</scope>
    <source>
        <strain evidence="9">TRa3180A</strain>
    </source>
</reference>
<evidence type="ECO:0000256" key="1">
    <source>
        <dbReference type="ARBA" id="ARBA00004173"/>
    </source>
</evidence>
<evidence type="ECO:0000313" key="10">
    <source>
        <dbReference type="Proteomes" id="UP000887226"/>
    </source>
</evidence>
<accession>A0A9P7Z1K1</accession>
<dbReference type="InterPro" id="IPR000235">
    <property type="entry name" value="Ribosomal_uS7"/>
</dbReference>
<evidence type="ECO:0000256" key="5">
    <source>
        <dbReference type="ARBA" id="ARBA00023274"/>
    </source>
</evidence>
<dbReference type="OrthoDB" id="9972728at2759"/>
<comment type="similarity">
    <text evidence="2">Belongs to the universal ribosomal protein uS7 family.</text>
</comment>
<dbReference type="GO" id="GO:0005840">
    <property type="term" value="C:ribosome"/>
    <property type="evidence" value="ECO:0007669"/>
    <property type="project" value="UniProtKB-KW"/>
</dbReference>
<dbReference type="Pfam" id="PF00177">
    <property type="entry name" value="Ribosomal_S7"/>
    <property type="match status" value="1"/>
</dbReference>
<comment type="subcellular location">
    <subcellularLocation>
        <location evidence="1">Mitochondrion</location>
    </subcellularLocation>
</comment>
<name>A0A9P7Z1K1_9HELO</name>
<protein>
    <recommendedName>
        <fullName evidence="7">Small ribosomal subunit protein uS7m</fullName>
    </recommendedName>
</protein>
<keyword evidence="4" id="KW-0496">Mitochondrion</keyword>
<comment type="function">
    <text evidence="6">Component of the mitochondrial ribosome (mitoribosome), a dedicated translation machinery responsible for the synthesis of mitochondrial genome-encoded proteins, including at least some of the essential transmembrane subunits of the mitochondrial respiratory chain. The mitoribosomes are attached to the mitochondrial inner membrane and translation products are cotranslationally integrated into the membrane.</text>
</comment>
<dbReference type="CDD" id="cd14868">
    <property type="entry name" value="uS7_Mitochondria_Fungi"/>
    <property type="match status" value="1"/>
</dbReference>
<dbReference type="SUPFAM" id="SSF47973">
    <property type="entry name" value="Ribosomal protein S7"/>
    <property type="match status" value="1"/>
</dbReference>
<dbReference type="Gene3D" id="1.10.455.10">
    <property type="entry name" value="Ribosomal protein S7 domain"/>
    <property type="match status" value="1"/>
</dbReference>
<dbReference type="InterPro" id="IPR047988">
    <property type="entry name" value="Ribosomal_uS7m_fungi"/>
</dbReference>
<dbReference type="EMBL" id="MU253945">
    <property type="protein sequence ID" value="KAG9243878.1"/>
    <property type="molecule type" value="Genomic_DNA"/>
</dbReference>
<organism evidence="9 10">
    <name type="scientific">Calycina marina</name>
    <dbReference type="NCBI Taxonomy" id="1763456"/>
    <lineage>
        <taxon>Eukaryota</taxon>
        <taxon>Fungi</taxon>
        <taxon>Dikarya</taxon>
        <taxon>Ascomycota</taxon>
        <taxon>Pezizomycotina</taxon>
        <taxon>Leotiomycetes</taxon>
        <taxon>Helotiales</taxon>
        <taxon>Pezizellaceae</taxon>
        <taxon>Calycina</taxon>
    </lineage>
</organism>
<evidence type="ECO:0000256" key="7">
    <source>
        <dbReference type="ARBA" id="ARBA00039306"/>
    </source>
</evidence>
<dbReference type="GO" id="GO:1990904">
    <property type="term" value="C:ribonucleoprotein complex"/>
    <property type="evidence" value="ECO:0007669"/>
    <property type="project" value="UniProtKB-KW"/>
</dbReference>
<feature type="domain" description="Small ribosomal subunit protein uS7" evidence="8">
    <location>
        <begin position="164"/>
        <end position="321"/>
    </location>
</feature>
<evidence type="ECO:0000313" key="9">
    <source>
        <dbReference type="EMBL" id="KAG9243878.1"/>
    </source>
</evidence>
<dbReference type="InterPro" id="IPR023798">
    <property type="entry name" value="Ribosomal_uS7_dom"/>
</dbReference>
<keyword evidence="3 9" id="KW-0689">Ribosomal protein</keyword>
<keyword evidence="10" id="KW-1185">Reference proteome</keyword>
<dbReference type="FunFam" id="1.10.455.10:FF:000006">
    <property type="entry name" value="37S ribosomal protein S7, mitochondrial"/>
    <property type="match status" value="1"/>
</dbReference>
<evidence type="ECO:0000259" key="8">
    <source>
        <dbReference type="Pfam" id="PF00177"/>
    </source>
</evidence>